<organism evidence="1">
    <name type="scientific">hydrocarbon metagenome</name>
    <dbReference type="NCBI Taxonomy" id="938273"/>
    <lineage>
        <taxon>unclassified sequences</taxon>
        <taxon>metagenomes</taxon>
        <taxon>ecological metagenomes</taxon>
    </lineage>
</organism>
<evidence type="ECO:0000313" key="1">
    <source>
        <dbReference type="EMBL" id="KUG14541.1"/>
    </source>
</evidence>
<gene>
    <name evidence="1" type="ORF">ASZ90_015815</name>
</gene>
<proteinExistence type="predicted"/>
<name>A0A0W8F142_9ZZZZ</name>
<dbReference type="EMBL" id="LNQE01001645">
    <property type="protein sequence ID" value="KUG14541.1"/>
    <property type="molecule type" value="Genomic_DNA"/>
</dbReference>
<protein>
    <submittedName>
        <fullName evidence="1">Uncharacterized protein</fullName>
    </submittedName>
</protein>
<comment type="caution">
    <text evidence="1">The sequence shown here is derived from an EMBL/GenBank/DDBJ whole genome shotgun (WGS) entry which is preliminary data.</text>
</comment>
<sequence length="39" mass="4304">MTTHHRLVGRIKCLVEVDVPVRIELSSGYPGLFLSLLPG</sequence>
<dbReference type="AlphaFoldDB" id="A0A0W8F142"/>
<accession>A0A0W8F142</accession>
<reference evidence="1" key="1">
    <citation type="journal article" date="2015" name="Proc. Natl. Acad. Sci. U.S.A.">
        <title>Networks of energetic and metabolic interactions define dynamics in microbial communities.</title>
        <authorList>
            <person name="Embree M."/>
            <person name="Liu J.K."/>
            <person name="Al-Bassam M.M."/>
            <person name="Zengler K."/>
        </authorList>
    </citation>
    <scope>NUCLEOTIDE SEQUENCE</scope>
</reference>